<dbReference type="Proteomes" id="UP000287651">
    <property type="component" value="Unassembled WGS sequence"/>
</dbReference>
<feature type="region of interest" description="Disordered" evidence="1">
    <location>
        <begin position="72"/>
        <end position="97"/>
    </location>
</feature>
<evidence type="ECO:0000256" key="1">
    <source>
        <dbReference type="SAM" id="MobiDB-lite"/>
    </source>
</evidence>
<proteinExistence type="predicted"/>
<evidence type="ECO:0000313" key="3">
    <source>
        <dbReference type="Proteomes" id="UP000287651"/>
    </source>
</evidence>
<evidence type="ECO:0000313" key="2">
    <source>
        <dbReference type="EMBL" id="RRT45102.1"/>
    </source>
</evidence>
<feature type="region of interest" description="Disordered" evidence="1">
    <location>
        <begin position="1"/>
        <end position="48"/>
    </location>
</feature>
<feature type="compositionally biased region" description="Basic and acidic residues" evidence="1">
    <location>
        <begin position="32"/>
        <end position="48"/>
    </location>
</feature>
<protein>
    <submittedName>
        <fullName evidence="2">Uncharacterized protein</fullName>
    </submittedName>
</protein>
<gene>
    <name evidence="2" type="ORF">B296_00034510</name>
</gene>
<name>A0A426Y056_ENSVE</name>
<sequence length="97" mass="11021">MSCGRRRSNRSDGRWPPRRLLAESSTTTMTTPRDERGKAAEGGVDRSSIEKSVIRQSLLLLYGLQHFYGERSRRATTDREEGGEFVDHVQQKGYAGY</sequence>
<accession>A0A426Y056</accession>
<dbReference type="EMBL" id="AMZH03016044">
    <property type="protein sequence ID" value="RRT45102.1"/>
    <property type="molecule type" value="Genomic_DNA"/>
</dbReference>
<comment type="caution">
    <text evidence="2">The sequence shown here is derived from an EMBL/GenBank/DDBJ whole genome shotgun (WGS) entry which is preliminary data.</text>
</comment>
<reference evidence="2 3" key="1">
    <citation type="journal article" date="2014" name="Agronomy (Basel)">
        <title>A Draft Genome Sequence for Ensete ventricosum, the Drought-Tolerant Tree Against Hunger.</title>
        <authorList>
            <person name="Harrison J."/>
            <person name="Moore K.A."/>
            <person name="Paszkiewicz K."/>
            <person name="Jones T."/>
            <person name="Grant M."/>
            <person name="Ambacheew D."/>
            <person name="Muzemil S."/>
            <person name="Studholme D.J."/>
        </authorList>
    </citation>
    <scope>NUCLEOTIDE SEQUENCE [LARGE SCALE GENOMIC DNA]</scope>
</reference>
<dbReference type="AlphaFoldDB" id="A0A426Y056"/>
<organism evidence="2 3">
    <name type="scientific">Ensete ventricosum</name>
    <name type="common">Abyssinian banana</name>
    <name type="synonym">Musa ensete</name>
    <dbReference type="NCBI Taxonomy" id="4639"/>
    <lineage>
        <taxon>Eukaryota</taxon>
        <taxon>Viridiplantae</taxon>
        <taxon>Streptophyta</taxon>
        <taxon>Embryophyta</taxon>
        <taxon>Tracheophyta</taxon>
        <taxon>Spermatophyta</taxon>
        <taxon>Magnoliopsida</taxon>
        <taxon>Liliopsida</taxon>
        <taxon>Zingiberales</taxon>
        <taxon>Musaceae</taxon>
        <taxon>Ensete</taxon>
    </lineage>
</organism>
<feature type="compositionally biased region" description="Basic and acidic residues" evidence="1">
    <location>
        <begin position="72"/>
        <end position="90"/>
    </location>
</feature>